<keyword evidence="3" id="KW-0378">Hydrolase</keyword>
<feature type="domain" description="PDZ" evidence="6">
    <location>
        <begin position="283"/>
        <end position="374"/>
    </location>
</feature>
<dbReference type="CDD" id="cd00136">
    <property type="entry name" value="PDZ_canonical"/>
    <property type="match status" value="1"/>
</dbReference>
<comment type="caution">
    <text evidence="7">The sequence shown here is derived from an EMBL/GenBank/DDBJ whole genome shotgun (WGS) entry which is preliminary data.</text>
</comment>
<dbReference type="PANTHER" id="PTHR22939">
    <property type="entry name" value="SERINE PROTEASE FAMILY S1C HTRA-RELATED"/>
    <property type="match status" value="1"/>
</dbReference>
<dbReference type="PANTHER" id="PTHR22939:SF129">
    <property type="entry name" value="SERINE PROTEASE HTRA2, MITOCHONDRIAL"/>
    <property type="match status" value="1"/>
</dbReference>
<evidence type="ECO:0000313" key="8">
    <source>
        <dbReference type="Proteomes" id="UP000233398"/>
    </source>
</evidence>
<evidence type="ECO:0000256" key="1">
    <source>
        <dbReference type="ARBA" id="ARBA00010541"/>
    </source>
</evidence>
<dbReference type="OrthoDB" id="9758917at2"/>
<dbReference type="PROSITE" id="PS50106">
    <property type="entry name" value="PDZ"/>
    <property type="match status" value="2"/>
</dbReference>
<evidence type="ECO:0000313" key="7">
    <source>
        <dbReference type="EMBL" id="PKD45078.1"/>
    </source>
</evidence>
<keyword evidence="2" id="KW-0645">Protease</keyword>
<evidence type="ECO:0000259" key="6">
    <source>
        <dbReference type="PROSITE" id="PS50106"/>
    </source>
</evidence>
<dbReference type="Proteomes" id="UP000233398">
    <property type="component" value="Unassembled WGS sequence"/>
</dbReference>
<dbReference type="InterPro" id="IPR001478">
    <property type="entry name" value="PDZ"/>
</dbReference>
<evidence type="ECO:0000256" key="3">
    <source>
        <dbReference type="ARBA" id="ARBA00022801"/>
    </source>
</evidence>
<reference evidence="7 8" key="1">
    <citation type="submission" date="2017-11" db="EMBL/GenBank/DDBJ databases">
        <title>Rhodohalobacter 15182 sp. nov., isolated from a salt lake.</title>
        <authorList>
            <person name="Han S."/>
        </authorList>
    </citation>
    <scope>NUCLEOTIDE SEQUENCE [LARGE SCALE GENOMIC DNA]</scope>
    <source>
        <strain evidence="7 8">15182</strain>
    </source>
</reference>
<keyword evidence="5" id="KW-0812">Transmembrane</keyword>
<keyword evidence="8" id="KW-1185">Reference proteome</keyword>
<dbReference type="GO" id="GO:0004252">
    <property type="term" value="F:serine-type endopeptidase activity"/>
    <property type="evidence" value="ECO:0007669"/>
    <property type="project" value="InterPro"/>
</dbReference>
<dbReference type="InterPro" id="IPR036034">
    <property type="entry name" value="PDZ_sf"/>
</dbReference>
<dbReference type="AlphaFoldDB" id="A0A2N0VLK1"/>
<keyword evidence="5" id="KW-1133">Transmembrane helix</keyword>
<dbReference type="Pfam" id="PF13365">
    <property type="entry name" value="Trypsin_2"/>
    <property type="match status" value="1"/>
</dbReference>
<dbReference type="Pfam" id="PF13180">
    <property type="entry name" value="PDZ_2"/>
    <property type="match status" value="1"/>
</dbReference>
<dbReference type="InterPro" id="IPR009003">
    <property type="entry name" value="Peptidase_S1_PA"/>
</dbReference>
<dbReference type="GO" id="GO:0006508">
    <property type="term" value="P:proteolysis"/>
    <property type="evidence" value="ECO:0007669"/>
    <property type="project" value="UniProtKB-KW"/>
</dbReference>
<protein>
    <recommendedName>
        <fullName evidence="6">PDZ domain-containing protein</fullName>
    </recommendedName>
</protein>
<feature type="transmembrane region" description="Helical" evidence="5">
    <location>
        <begin position="7"/>
        <end position="27"/>
    </location>
</feature>
<dbReference type="PRINTS" id="PR00834">
    <property type="entry name" value="PROTEASES2C"/>
</dbReference>
<dbReference type="InterPro" id="IPR001940">
    <property type="entry name" value="Peptidase_S1C"/>
</dbReference>
<dbReference type="Gene3D" id="2.30.42.10">
    <property type="match status" value="2"/>
</dbReference>
<dbReference type="SUPFAM" id="SSF50156">
    <property type="entry name" value="PDZ domain-like"/>
    <property type="match status" value="2"/>
</dbReference>
<dbReference type="SMART" id="SM00228">
    <property type="entry name" value="PDZ"/>
    <property type="match status" value="2"/>
</dbReference>
<accession>A0A2N0VLK1</accession>
<evidence type="ECO:0000256" key="5">
    <source>
        <dbReference type="SAM" id="Phobius"/>
    </source>
</evidence>
<feature type="domain" description="PDZ" evidence="6">
    <location>
        <begin position="418"/>
        <end position="480"/>
    </location>
</feature>
<organism evidence="7 8">
    <name type="scientific">Rhodohalobacter barkolensis</name>
    <dbReference type="NCBI Taxonomy" id="2053187"/>
    <lineage>
        <taxon>Bacteria</taxon>
        <taxon>Pseudomonadati</taxon>
        <taxon>Balneolota</taxon>
        <taxon>Balneolia</taxon>
        <taxon>Balneolales</taxon>
        <taxon>Balneolaceae</taxon>
        <taxon>Rhodohalobacter</taxon>
    </lineage>
</organism>
<dbReference type="FunFam" id="2.40.10.10:FF:000001">
    <property type="entry name" value="Periplasmic serine protease DegS"/>
    <property type="match status" value="1"/>
</dbReference>
<dbReference type="Gene3D" id="2.40.10.120">
    <property type="match status" value="1"/>
</dbReference>
<keyword evidence="4" id="KW-0720">Serine protease</keyword>
<evidence type="ECO:0000256" key="4">
    <source>
        <dbReference type="ARBA" id="ARBA00022825"/>
    </source>
</evidence>
<evidence type="ECO:0000256" key="2">
    <source>
        <dbReference type="ARBA" id="ARBA00022670"/>
    </source>
</evidence>
<dbReference type="EMBL" id="PISP01000001">
    <property type="protein sequence ID" value="PKD45078.1"/>
    <property type="molecule type" value="Genomic_DNA"/>
</dbReference>
<sequence>MKTRDKYLTGILLILIGVMLGMILMFFRDGAISLDLAEVRVTDINRSDEPFWSSEDLEKIDDRFLFRSVAKSVTPTVVYIETLIATRDRQPETEEEEDNRFWERFIPPRVRTVGSGVLISSDGYILTNNHVIEGAVRDEITVTLEDKRTLDARVVGRDPSTDLAVIKVDENNLPTVVIGNSDHLEVGEWVLAVGNPFRLRSTVTAGIVSALSRDVQIINDARRIESFIQTDAAINRGNSGGALVNTSGELIGINTAIATQSGSYQGYGFAVPSNLALKVSRDLIEFGEVKRGILGVTIQSVDDRIARRAGLEDITGVMIMNVNSDGAAERAGIQRNDIVLRVNGESVAESNQLQEKVAMFRPNEMVTLTIWRDNEILERSVTLEELPQQELAQNSFVLENEAEPELDEWDEIPEGGRERGIEQQRFESLGFTLRALSTPEDPELFNIYIHRVVPGSEAWNRGLREGFEIVELNSETVNDLQVVEQIITDSIKRNRSLTLKILTEEGAIGYFQIN</sequence>
<name>A0A2N0VLK1_9BACT</name>
<keyword evidence="5" id="KW-0472">Membrane</keyword>
<comment type="similarity">
    <text evidence="1">Belongs to the peptidase S1C family.</text>
</comment>
<proteinExistence type="inferred from homology"/>
<gene>
    <name evidence="7" type="ORF">CWD77_06380</name>
</gene>
<dbReference type="SUPFAM" id="SSF50494">
    <property type="entry name" value="Trypsin-like serine proteases"/>
    <property type="match status" value="1"/>
</dbReference>